<name>A0AAE4B3F0_9RHOB</name>
<protein>
    <submittedName>
        <fullName evidence="1">Uncharacterized protein</fullName>
    </submittedName>
</protein>
<organism evidence="1 2">
    <name type="scientific">Marimonas arenosa</name>
    <dbReference type="NCBI Taxonomy" id="1795305"/>
    <lineage>
        <taxon>Bacteria</taxon>
        <taxon>Pseudomonadati</taxon>
        <taxon>Pseudomonadota</taxon>
        <taxon>Alphaproteobacteria</taxon>
        <taxon>Rhodobacterales</taxon>
        <taxon>Paracoccaceae</taxon>
        <taxon>Marimonas</taxon>
    </lineage>
</organism>
<dbReference type="Proteomes" id="UP001226762">
    <property type="component" value="Unassembled WGS sequence"/>
</dbReference>
<dbReference type="RefSeq" id="WP_306733567.1">
    <property type="nucleotide sequence ID" value="NZ_JANHAX010000001.1"/>
</dbReference>
<gene>
    <name evidence="1" type="ORF">NO357_00065</name>
</gene>
<dbReference type="EMBL" id="JANHAX010000001">
    <property type="protein sequence ID" value="MDQ2088294.1"/>
    <property type="molecule type" value="Genomic_DNA"/>
</dbReference>
<accession>A0AAE4B3F0</accession>
<evidence type="ECO:0000313" key="2">
    <source>
        <dbReference type="Proteomes" id="UP001226762"/>
    </source>
</evidence>
<reference evidence="1" key="1">
    <citation type="submission" date="2022-07" db="EMBL/GenBank/DDBJ databases">
        <authorList>
            <person name="Otstavnykh N."/>
            <person name="Isaeva M."/>
            <person name="Bystritskaya E."/>
        </authorList>
    </citation>
    <scope>NUCLEOTIDE SEQUENCE</scope>
    <source>
        <strain evidence="1">KCTC 52189</strain>
    </source>
</reference>
<reference evidence="1" key="2">
    <citation type="submission" date="2023-02" db="EMBL/GenBank/DDBJ databases">
        <title>'Rhodoalgimonas zhirmunskyi' gen. nov., isolated from a red alga.</title>
        <authorList>
            <person name="Nedashkovskaya O.I."/>
            <person name="Otstavnykh N.Y."/>
            <person name="Bystritskaya E.P."/>
            <person name="Balabanova L.A."/>
            <person name="Isaeva M.P."/>
        </authorList>
    </citation>
    <scope>NUCLEOTIDE SEQUENCE</scope>
    <source>
        <strain evidence="1">KCTC 52189</strain>
    </source>
</reference>
<evidence type="ECO:0000313" key="1">
    <source>
        <dbReference type="EMBL" id="MDQ2088294.1"/>
    </source>
</evidence>
<dbReference type="AlphaFoldDB" id="A0AAE4B3F0"/>
<comment type="caution">
    <text evidence="1">The sequence shown here is derived from an EMBL/GenBank/DDBJ whole genome shotgun (WGS) entry which is preliminary data.</text>
</comment>
<proteinExistence type="predicted"/>
<sequence>MPDVTNANHDKPRFLFAEESGLALFENRHTGRRFWLDLEDWQDIVDCLRSGWSPDSVRSRQAQG</sequence>
<keyword evidence="2" id="KW-1185">Reference proteome</keyword>